<protein>
    <submittedName>
        <fullName evidence="1">Uncharacterized protein</fullName>
    </submittedName>
</protein>
<dbReference type="EMBL" id="CP006272">
    <property type="protein sequence ID" value="AGZ39944.1"/>
    <property type="molecule type" value="Genomic_DNA"/>
</dbReference>
<evidence type="ECO:0000313" key="1">
    <source>
        <dbReference type="EMBL" id="AGZ39944.1"/>
    </source>
</evidence>
<keyword evidence="2" id="KW-1185">Reference proteome</keyword>
<dbReference type="Proteomes" id="UP000017746">
    <property type="component" value="Chromosome"/>
</dbReference>
<dbReference type="eggNOG" id="COG2334">
    <property type="taxonomic scope" value="Bacteria"/>
</dbReference>
<organism evidence="1 2">
    <name type="scientific">Actinoplanes friuliensis DSM 7358</name>
    <dbReference type="NCBI Taxonomy" id="1246995"/>
    <lineage>
        <taxon>Bacteria</taxon>
        <taxon>Bacillati</taxon>
        <taxon>Actinomycetota</taxon>
        <taxon>Actinomycetes</taxon>
        <taxon>Micromonosporales</taxon>
        <taxon>Micromonosporaceae</taxon>
        <taxon>Actinoplanes</taxon>
    </lineage>
</organism>
<name>U5VSU9_9ACTN</name>
<evidence type="ECO:0000313" key="2">
    <source>
        <dbReference type="Proteomes" id="UP000017746"/>
    </source>
</evidence>
<gene>
    <name evidence="1" type="ORF">AFR_08275</name>
</gene>
<dbReference type="AlphaFoldDB" id="U5VSU9"/>
<reference evidence="1 2" key="1">
    <citation type="journal article" date="2014" name="J. Biotechnol.">
        <title>Complete genome sequence of the actinobacterium Actinoplanes friuliensis HAG 010964, producer of the lipopeptide antibiotic friulimycin.</title>
        <authorList>
            <person name="Ruckert C."/>
            <person name="Szczepanowski R."/>
            <person name="Albersmeier A."/>
            <person name="Goesmann A."/>
            <person name="Fischer N."/>
            <person name="Steinkamper A."/>
            <person name="Puhler A."/>
            <person name="Biener R."/>
            <person name="Schwartz D."/>
            <person name="Kalinowski J."/>
        </authorList>
    </citation>
    <scope>NUCLEOTIDE SEQUENCE [LARGE SCALE GENOMIC DNA]</scope>
    <source>
        <strain evidence="1 2">DSM 7358</strain>
    </source>
</reference>
<dbReference type="KEGG" id="afs:AFR_08275"/>
<sequence>MWMYYPREIRERLEITCKIGDGLISVDHNHRLSAVRRMFFESKVEDVLIPILVELKRRGWLDEGWRDLLKAALMCCPLLTMNLTDGTRFSPEISALGFAYAVEMGSESRNVRSIIDLALDGVAAALR</sequence>
<proteinExistence type="predicted"/>
<accession>U5VSU9</accession>
<dbReference type="HOGENOM" id="CLU_1965814_0_0_11"/>